<dbReference type="EMBL" id="AOSV01000012">
    <property type="protein sequence ID" value="EMG37924.1"/>
    <property type="molecule type" value="Genomic_DNA"/>
</dbReference>
<name>M5PV33_DESAF</name>
<protein>
    <submittedName>
        <fullName evidence="1">Uncharacterized protein</fullName>
    </submittedName>
</protein>
<proteinExistence type="predicted"/>
<organism evidence="1 2">
    <name type="scientific">Desulfocurvibacter africanus PCS</name>
    <dbReference type="NCBI Taxonomy" id="1262666"/>
    <lineage>
        <taxon>Bacteria</taxon>
        <taxon>Pseudomonadati</taxon>
        <taxon>Thermodesulfobacteriota</taxon>
        <taxon>Desulfovibrionia</taxon>
        <taxon>Desulfovibrionales</taxon>
        <taxon>Desulfovibrionaceae</taxon>
        <taxon>Desulfocurvibacter</taxon>
    </lineage>
</organism>
<dbReference type="AlphaFoldDB" id="M5PV33"/>
<comment type="caution">
    <text evidence="1">The sequence shown here is derived from an EMBL/GenBank/DDBJ whole genome shotgun (WGS) entry which is preliminary data.</text>
</comment>
<evidence type="ECO:0000313" key="1">
    <source>
        <dbReference type="EMBL" id="EMG37924.1"/>
    </source>
</evidence>
<gene>
    <name evidence="1" type="ORF">PCS_01319</name>
</gene>
<sequence length="74" mass="8171">MLPTEMVIADRLPALRESIPGFLKKCTENSARSADVSNEASSESRYFGFVADCSFFSRSSSRKAYLAKTDIALE</sequence>
<evidence type="ECO:0000313" key="2">
    <source>
        <dbReference type="Proteomes" id="UP000011922"/>
    </source>
</evidence>
<dbReference type="Proteomes" id="UP000011922">
    <property type="component" value="Unassembled WGS sequence"/>
</dbReference>
<reference evidence="1 2" key="1">
    <citation type="journal article" date="2013" name="Genome Announc.">
        <title>Draft Genome Sequence for Desulfovibrio africanus Strain PCS.</title>
        <authorList>
            <person name="Brown S.D."/>
            <person name="Utturkar S.M."/>
            <person name="Arkin A.P."/>
            <person name="Deutschbauer A.M."/>
            <person name="Elias D.A."/>
            <person name="Hazen T.C."/>
            <person name="Chakraborty R."/>
        </authorList>
    </citation>
    <scope>NUCLEOTIDE SEQUENCE [LARGE SCALE GENOMIC DNA]</scope>
    <source>
        <strain evidence="1 2">PCS</strain>
    </source>
</reference>
<accession>M5PV33</accession>